<accession>A0A7J3XY61</accession>
<dbReference type="AlphaFoldDB" id="A0A7J3XY61"/>
<dbReference type="GO" id="GO:0016491">
    <property type="term" value="F:oxidoreductase activity"/>
    <property type="evidence" value="ECO:0007669"/>
    <property type="project" value="UniProtKB-KW"/>
</dbReference>
<dbReference type="InterPro" id="IPR013328">
    <property type="entry name" value="6PGD_dom2"/>
</dbReference>
<comment type="caution">
    <text evidence="3">The sequence shown here is derived from an EMBL/GenBank/DDBJ whole genome shotgun (WGS) entry which is preliminary data.</text>
</comment>
<protein>
    <submittedName>
        <fullName evidence="3">NAD(P)-dependent oxidoreductase</fullName>
    </submittedName>
</protein>
<evidence type="ECO:0000313" key="3">
    <source>
        <dbReference type="EMBL" id="HHP67678.1"/>
    </source>
</evidence>
<sequence>MRVLIIGTGLMGSSIATCLSRKQFKVIAYNRTSSKAVELCGRIGCEAVTSLEGVNADYTVVSLFDDYANLEVLVRGRVYEKVKTGYLVNTSTISPQTSLLIASTLLEHGVRYLEGTVFGSVDEATDCRLVSMVGGNREWFNTLEHFISEYSSKVVYAGEIPSATALKLAVNNIALSLPALIGESLSILEAYNVDVSKLLEVADATWIKQIFDRYWSRISEEKKARFTVAGAAKDFKLISNELHTKGYPGVVASGVASYYSGLLERMSLKDYPQAALGYLRKWKKLSDY</sequence>
<name>A0A7J3XY61_9CREN</name>
<evidence type="ECO:0000256" key="1">
    <source>
        <dbReference type="ARBA" id="ARBA00023002"/>
    </source>
</evidence>
<dbReference type="PANTHER" id="PTHR43580">
    <property type="entry name" value="OXIDOREDUCTASE GLYR1-RELATED"/>
    <property type="match status" value="1"/>
</dbReference>
<dbReference type="InterPro" id="IPR008927">
    <property type="entry name" value="6-PGluconate_DH-like_C_sf"/>
</dbReference>
<dbReference type="SUPFAM" id="SSF51735">
    <property type="entry name" value="NAD(P)-binding Rossmann-fold domains"/>
    <property type="match status" value="1"/>
</dbReference>
<feature type="domain" description="6-phosphogluconate dehydrogenase NADP-binding" evidence="2">
    <location>
        <begin position="4"/>
        <end position="158"/>
    </location>
</feature>
<gene>
    <name evidence="3" type="ORF">ENM60_02640</name>
</gene>
<dbReference type="Gene3D" id="1.10.1040.10">
    <property type="entry name" value="N-(1-d-carboxylethyl)-l-norvaline Dehydrogenase, domain 2"/>
    <property type="match status" value="1"/>
</dbReference>
<dbReference type="InterPro" id="IPR015815">
    <property type="entry name" value="HIBADH-related"/>
</dbReference>
<evidence type="ECO:0000259" key="2">
    <source>
        <dbReference type="Pfam" id="PF03446"/>
    </source>
</evidence>
<dbReference type="PANTHER" id="PTHR43580:SF2">
    <property type="entry name" value="CYTOKINE-LIKE NUCLEAR FACTOR N-PAC"/>
    <property type="match status" value="1"/>
</dbReference>
<dbReference type="Pfam" id="PF03446">
    <property type="entry name" value="NAD_binding_2"/>
    <property type="match status" value="1"/>
</dbReference>
<dbReference type="InterPro" id="IPR006115">
    <property type="entry name" value="6PGDH_NADP-bd"/>
</dbReference>
<dbReference type="Gene3D" id="3.40.50.720">
    <property type="entry name" value="NAD(P)-binding Rossmann-like Domain"/>
    <property type="match status" value="1"/>
</dbReference>
<dbReference type="PIRSF" id="PIRSF000103">
    <property type="entry name" value="HIBADH"/>
    <property type="match status" value="1"/>
</dbReference>
<dbReference type="InterPro" id="IPR036291">
    <property type="entry name" value="NAD(P)-bd_dom_sf"/>
</dbReference>
<keyword evidence="1" id="KW-0560">Oxidoreductase</keyword>
<dbReference type="InterPro" id="IPR051265">
    <property type="entry name" value="HIBADH-related_NP60_sf"/>
</dbReference>
<dbReference type="GO" id="GO:0050661">
    <property type="term" value="F:NADP binding"/>
    <property type="evidence" value="ECO:0007669"/>
    <property type="project" value="InterPro"/>
</dbReference>
<dbReference type="EMBL" id="DRYK01000035">
    <property type="protein sequence ID" value="HHP67678.1"/>
    <property type="molecule type" value="Genomic_DNA"/>
</dbReference>
<reference evidence="3" key="1">
    <citation type="journal article" date="2020" name="mSystems">
        <title>Genome- and Community-Level Interaction Insights into Carbon Utilization and Element Cycling Functions of Hydrothermarchaeota in Hydrothermal Sediment.</title>
        <authorList>
            <person name="Zhou Z."/>
            <person name="Liu Y."/>
            <person name="Xu W."/>
            <person name="Pan J."/>
            <person name="Luo Z.H."/>
            <person name="Li M."/>
        </authorList>
    </citation>
    <scope>NUCLEOTIDE SEQUENCE [LARGE SCALE GENOMIC DNA]</scope>
    <source>
        <strain evidence="3">SpSt-110</strain>
    </source>
</reference>
<organism evidence="3">
    <name type="scientific">Thermogladius calderae</name>
    <dbReference type="NCBI Taxonomy" id="1200300"/>
    <lineage>
        <taxon>Archaea</taxon>
        <taxon>Thermoproteota</taxon>
        <taxon>Thermoprotei</taxon>
        <taxon>Desulfurococcales</taxon>
        <taxon>Desulfurococcaceae</taxon>
        <taxon>Thermogladius</taxon>
    </lineage>
</organism>
<dbReference type="SUPFAM" id="SSF48179">
    <property type="entry name" value="6-phosphogluconate dehydrogenase C-terminal domain-like"/>
    <property type="match status" value="1"/>
</dbReference>
<proteinExistence type="predicted"/>